<keyword evidence="5" id="KW-0560">Oxidoreductase</keyword>
<reference evidence="8 9" key="1">
    <citation type="submission" date="2020-07" db="EMBL/GenBank/DDBJ databases">
        <title>Sequencing the genomes of 1000 actinobacteria strains.</title>
        <authorList>
            <person name="Klenk H.-P."/>
        </authorList>
    </citation>
    <scope>NUCLEOTIDE SEQUENCE [LARGE SCALE GENOMIC DNA]</scope>
    <source>
        <strain evidence="8 9">DSM 104001</strain>
    </source>
</reference>
<dbReference type="GO" id="GO:0003995">
    <property type="term" value="F:acyl-CoA dehydrogenase activity"/>
    <property type="evidence" value="ECO:0007669"/>
    <property type="project" value="TreeGrafter"/>
</dbReference>
<evidence type="ECO:0000259" key="7">
    <source>
        <dbReference type="Pfam" id="PF02771"/>
    </source>
</evidence>
<dbReference type="InterPro" id="IPR009075">
    <property type="entry name" value="AcylCo_DH/oxidase_C"/>
</dbReference>
<evidence type="ECO:0008006" key="10">
    <source>
        <dbReference type="Google" id="ProtNLM"/>
    </source>
</evidence>
<dbReference type="AlphaFoldDB" id="A0A853CA60"/>
<evidence type="ECO:0000256" key="5">
    <source>
        <dbReference type="ARBA" id="ARBA00023002"/>
    </source>
</evidence>
<keyword evidence="9" id="KW-1185">Reference proteome</keyword>
<dbReference type="PANTHER" id="PTHR43884">
    <property type="entry name" value="ACYL-COA DEHYDROGENASE"/>
    <property type="match status" value="1"/>
</dbReference>
<dbReference type="GO" id="GO:0050660">
    <property type="term" value="F:flavin adenine dinucleotide binding"/>
    <property type="evidence" value="ECO:0007669"/>
    <property type="project" value="InterPro"/>
</dbReference>
<dbReference type="Gene3D" id="1.10.540.10">
    <property type="entry name" value="Acyl-CoA dehydrogenase/oxidase, N-terminal domain"/>
    <property type="match status" value="1"/>
</dbReference>
<evidence type="ECO:0000259" key="6">
    <source>
        <dbReference type="Pfam" id="PF00441"/>
    </source>
</evidence>
<evidence type="ECO:0000256" key="1">
    <source>
        <dbReference type="ARBA" id="ARBA00001974"/>
    </source>
</evidence>
<evidence type="ECO:0000256" key="3">
    <source>
        <dbReference type="ARBA" id="ARBA00022630"/>
    </source>
</evidence>
<keyword evidence="4" id="KW-0274">FAD</keyword>
<dbReference type="PANTHER" id="PTHR43884:SF20">
    <property type="entry name" value="ACYL-COA DEHYDROGENASE FADE28"/>
    <property type="match status" value="1"/>
</dbReference>
<accession>A0A853CA60</accession>
<sequence>MTPTMRLFRPTAAQRELVAGAQAVFAAAGSRWQAIAESGLLGALLPEDDGGLGLLPSDLALLTEEAGYLLVRGPLVETAWMAVPALAAAGAPSTGTLAKVLAGEGLASAVDDTLRGPDLDSAAVVVVAGETGDRLVDAAALGPLEPAATADPDERYWRAPQLDRGAGIPVPPHGVGALALGRLGGAAYLLGVTRWLLGTSVAHASARRQFGVPIGSFQAVRHALVDVHVELEFARSAVWAAAGEVEAQAASARAAVLAAAVQSRRAFALADRQCLQVHGGLGFTWEHPLHLHLKRGQTVAARFGRTRDLAAALGDQVLAAARSAGPSVPPRPSI</sequence>
<feature type="domain" description="Acyl-CoA dehydrogenase/oxidase C-terminal" evidence="6">
    <location>
        <begin position="177"/>
        <end position="295"/>
    </location>
</feature>
<proteinExistence type="inferred from homology"/>
<dbReference type="InterPro" id="IPR009100">
    <property type="entry name" value="AcylCoA_DH/oxidase_NM_dom_sf"/>
</dbReference>
<dbReference type="InterPro" id="IPR037069">
    <property type="entry name" value="AcylCoA_DH/ox_N_sf"/>
</dbReference>
<comment type="caution">
    <text evidence="8">The sequence shown here is derived from an EMBL/GenBank/DDBJ whole genome shotgun (WGS) entry which is preliminary data.</text>
</comment>
<dbReference type="RefSeq" id="WP_179714682.1">
    <property type="nucleotide sequence ID" value="NZ_JACBZT010000001.1"/>
</dbReference>
<feature type="domain" description="Acyl-CoA dehydrogenase/oxidase N-terminal" evidence="7">
    <location>
        <begin position="30"/>
        <end position="90"/>
    </location>
</feature>
<dbReference type="InterPro" id="IPR013786">
    <property type="entry name" value="AcylCoA_DH/ox_N"/>
</dbReference>
<evidence type="ECO:0000256" key="2">
    <source>
        <dbReference type="ARBA" id="ARBA00009347"/>
    </source>
</evidence>
<dbReference type="EMBL" id="JACBZT010000001">
    <property type="protein sequence ID" value="NYJ03896.1"/>
    <property type="molecule type" value="Genomic_DNA"/>
</dbReference>
<dbReference type="SUPFAM" id="SSF56645">
    <property type="entry name" value="Acyl-CoA dehydrogenase NM domain-like"/>
    <property type="match status" value="1"/>
</dbReference>
<organism evidence="8 9">
    <name type="scientific">Petropleomorpha daqingensis</name>
    <dbReference type="NCBI Taxonomy" id="2026353"/>
    <lineage>
        <taxon>Bacteria</taxon>
        <taxon>Bacillati</taxon>
        <taxon>Actinomycetota</taxon>
        <taxon>Actinomycetes</taxon>
        <taxon>Geodermatophilales</taxon>
        <taxon>Geodermatophilaceae</taxon>
        <taxon>Petropleomorpha</taxon>
    </lineage>
</organism>
<comment type="similarity">
    <text evidence="2">Belongs to the acyl-CoA dehydrogenase family.</text>
</comment>
<dbReference type="InterPro" id="IPR036250">
    <property type="entry name" value="AcylCo_DH-like_C"/>
</dbReference>
<evidence type="ECO:0000256" key="4">
    <source>
        <dbReference type="ARBA" id="ARBA00022827"/>
    </source>
</evidence>
<dbReference type="Pfam" id="PF02771">
    <property type="entry name" value="Acyl-CoA_dh_N"/>
    <property type="match status" value="1"/>
</dbReference>
<evidence type="ECO:0000313" key="8">
    <source>
        <dbReference type="EMBL" id="NYJ03896.1"/>
    </source>
</evidence>
<dbReference type="Proteomes" id="UP000541969">
    <property type="component" value="Unassembled WGS sequence"/>
</dbReference>
<dbReference type="Gene3D" id="1.20.140.10">
    <property type="entry name" value="Butyryl-CoA Dehydrogenase, subunit A, domain 3"/>
    <property type="match status" value="1"/>
</dbReference>
<gene>
    <name evidence="8" type="ORF">GGQ55_000174</name>
</gene>
<evidence type="ECO:0000313" key="9">
    <source>
        <dbReference type="Proteomes" id="UP000541969"/>
    </source>
</evidence>
<protein>
    <recommendedName>
        <fullName evidence="10">Acyl-CoA dehydrogenase</fullName>
    </recommendedName>
</protein>
<dbReference type="Pfam" id="PF00441">
    <property type="entry name" value="Acyl-CoA_dh_1"/>
    <property type="match status" value="1"/>
</dbReference>
<name>A0A853CA60_9ACTN</name>
<comment type="cofactor">
    <cofactor evidence="1">
        <name>FAD</name>
        <dbReference type="ChEBI" id="CHEBI:57692"/>
    </cofactor>
</comment>
<dbReference type="SUPFAM" id="SSF47203">
    <property type="entry name" value="Acyl-CoA dehydrogenase C-terminal domain-like"/>
    <property type="match status" value="1"/>
</dbReference>
<keyword evidence="3" id="KW-0285">Flavoprotein</keyword>